<name>M2QZW9_CERS8</name>
<evidence type="ECO:0000313" key="1">
    <source>
        <dbReference type="EMBL" id="EMD37805.1"/>
    </source>
</evidence>
<accession>M2QZW9</accession>
<gene>
    <name evidence="1" type="ORF">CERSUDRAFT_114459</name>
</gene>
<dbReference type="OrthoDB" id="3227556at2759"/>
<dbReference type="Proteomes" id="UP000016930">
    <property type="component" value="Unassembled WGS sequence"/>
</dbReference>
<dbReference type="AlphaFoldDB" id="M2QZW9"/>
<proteinExistence type="predicted"/>
<reference evidence="1 2" key="1">
    <citation type="journal article" date="2012" name="Proc. Natl. Acad. Sci. U.S.A.">
        <title>Comparative genomics of Ceriporiopsis subvermispora and Phanerochaete chrysosporium provide insight into selective ligninolysis.</title>
        <authorList>
            <person name="Fernandez-Fueyo E."/>
            <person name="Ruiz-Duenas F.J."/>
            <person name="Ferreira P."/>
            <person name="Floudas D."/>
            <person name="Hibbett D.S."/>
            <person name="Canessa P."/>
            <person name="Larrondo L.F."/>
            <person name="James T.Y."/>
            <person name="Seelenfreund D."/>
            <person name="Lobos S."/>
            <person name="Polanco R."/>
            <person name="Tello M."/>
            <person name="Honda Y."/>
            <person name="Watanabe T."/>
            <person name="Watanabe T."/>
            <person name="Ryu J.S."/>
            <person name="Kubicek C.P."/>
            <person name="Schmoll M."/>
            <person name="Gaskell J."/>
            <person name="Hammel K.E."/>
            <person name="St John F.J."/>
            <person name="Vanden Wymelenberg A."/>
            <person name="Sabat G."/>
            <person name="Splinter BonDurant S."/>
            <person name="Syed K."/>
            <person name="Yadav J.S."/>
            <person name="Doddapaneni H."/>
            <person name="Subramanian V."/>
            <person name="Lavin J.L."/>
            <person name="Oguiza J.A."/>
            <person name="Perez G."/>
            <person name="Pisabarro A.G."/>
            <person name="Ramirez L."/>
            <person name="Santoyo F."/>
            <person name="Master E."/>
            <person name="Coutinho P.M."/>
            <person name="Henrissat B."/>
            <person name="Lombard V."/>
            <person name="Magnuson J.K."/>
            <person name="Kuees U."/>
            <person name="Hori C."/>
            <person name="Igarashi K."/>
            <person name="Samejima M."/>
            <person name="Held B.W."/>
            <person name="Barry K.W."/>
            <person name="LaButti K.M."/>
            <person name="Lapidus A."/>
            <person name="Lindquist E.A."/>
            <person name="Lucas S.M."/>
            <person name="Riley R."/>
            <person name="Salamov A.A."/>
            <person name="Hoffmeister D."/>
            <person name="Schwenk D."/>
            <person name="Hadar Y."/>
            <person name="Yarden O."/>
            <person name="de Vries R.P."/>
            <person name="Wiebenga A."/>
            <person name="Stenlid J."/>
            <person name="Eastwood D."/>
            <person name="Grigoriev I.V."/>
            <person name="Berka R.M."/>
            <person name="Blanchette R.A."/>
            <person name="Kersten P."/>
            <person name="Martinez A.T."/>
            <person name="Vicuna R."/>
            <person name="Cullen D."/>
        </authorList>
    </citation>
    <scope>NUCLEOTIDE SEQUENCE [LARGE SCALE GENOMIC DNA]</scope>
    <source>
        <strain evidence="1 2">B</strain>
    </source>
</reference>
<dbReference type="HOGENOM" id="CLU_169800_0_0_1"/>
<organism evidence="1 2">
    <name type="scientific">Ceriporiopsis subvermispora (strain B)</name>
    <name type="common">White-rot fungus</name>
    <name type="synonym">Gelatoporia subvermispora</name>
    <dbReference type="NCBI Taxonomy" id="914234"/>
    <lineage>
        <taxon>Eukaryota</taxon>
        <taxon>Fungi</taxon>
        <taxon>Dikarya</taxon>
        <taxon>Basidiomycota</taxon>
        <taxon>Agaricomycotina</taxon>
        <taxon>Agaricomycetes</taxon>
        <taxon>Polyporales</taxon>
        <taxon>Gelatoporiaceae</taxon>
        <taxon>Gelatoporia</taxon>
    </lineage>
</organism>
<keyword evidence="2" id="KW-1185">Reference proteome</keyword>
<sequence>MSSKPTPLPLGDTLRDLALLRAADLDLSAVLPPAVVSPAAADKRSGEDQIVQQSVERSYAFANEARAVIRLLNRGDVDKEGARLEEVRAKLEDVLQALDEHKDTPA</sequence>
<dbReference type="EMBL" id="KB445796">
    <property type="protein sequence ID" value="EMD37805.1"/>
    <property type="molecule type" value="Genomic_DNA"/>
</dbReference>
<evidence type="ECO:0000313" key="2">
    <source>
        <dbReference type="Proteomes" id="UP000016930"/>
    </source>
</evidence>
<protein>
    <submittedName>
        <fullName evidence="1">Uncharacterized protein</fullName>
    </submittedName>
</protein>